<dbReference type="Gene3D" id="2.60.200.20">
    <property type="match status" value="1"/>
</dbReference>
<dbReference type="Pfam" id="PF00498">
    <property type="entry name" value="FHA"/>
    <property type="match status" value="1"/>
</dbReference>
<feature type="coiled-coil region" evidence="1">
    <location>
        <begin position="190"/>
        <end position="244"/>
    </location>
</feature>
<evidence type="ECO:0000259" key="3">
    <source>
        <dbReference type="PROSITE" id="PS50006"/>
    </source>
</evidence>
<evidence type="ECO:0008006" key="7">
    <source>
        <dbReference type="Google" id="ProtNLM"/>
    </source>
</evidence>
<dbReference type="PANTHER" id="PTHR23308">
    <property type="entry name" value="NUCLEAR INHIBITOR OF PROTEIN PHOSPHATASE-1"/>
    <property type="match status" value="1"/>
</dbReference>
<evidence type="ECO:0000259" key="4">
    <source>
        <dbReference type="PROSITE" id="PS51231"/>
    </source>
</evidence>
<dbReference type="PROSITE" id="PS51231">
    <property type="entry name" value="DAD"/>
    <property type="match status" value="1"/>
</dbReference>
<dbReference type="SUPFAM" id="SSF49879">
    <property type="entry name" value="SMAD/FHA domain"/>
    <property type="match status" value="1"/>
</dbReference>
<reference evidence="5" key="1">
    <citation type="submission" date="2023-01" db="EMBL/GenBank/DDBJ databases">
        <title>Metagenome sequencing of chrysophaentin producing Chrysophaeum taylorii.</title>
        <authorList>
            <person name="Davison J."/>
            <person name="Bewley C."/>
        </authorList>
    </citation>
    <scope>NUCLEOTIDE SEQUENCE</scope>
    <source>
        <strain evidence="5">NIES-1699</strain>
    </source>
</reference>
<feature type="domain" description="DAD" evidence="4">
    <location>
        <begin position="259"/>
        <end position="291"/>
    </location>
</feature>
<accession>A0AAD7U853</accession>
<comment type="caution">
    <text evidence="5">The sequence shown here is derived from an EMBL/GenBank/DDBJ whole genome shotgun (WGS) entry which is preliminary data.</text>
</comment>
<keyword evidence="1" id="KW-0175">Coiled coil</keyword>
<feature type="region of interest" description="Disordered" evidence="2">
    <location>
        <begin position="246"/>
        <end position="310"/>
    </location>
</feature>
<dbReference type="EMBL" id="JAQMWT010000552">
    <property type="protein sequence ID" value="KAJ8599604.1"/>
    <property type="molecule type" value="Genomic_DNA"/>
</dbReference>
<dbReference type="InterPro" id="IPR050923">
    <property type="entry name" value="Cell_Proc_Reg/RNA_Proc"/>
</dbReference>
<dbReference type="InterPro" id="IPR008984">
    <property type="entry name" value="SMAD_FHA_dom_sf"/>
</dbReference>
<evidence type="ECO:0000256" key="1">
    <source>
        <dbReference type="SAM" id="Coils"/>
    </source>
</evidence>
<gene>
    <name evidence="5" type="ORF">CTAYLR_004666</name>
</gene>
<organism evidence="5 6">
    <name type="scientific">Chrysophaeum taylorii</name>
    <dbReference type="NCBI Taxonomy" id="2483200"/>
    <lineage>
        <taxon>Eukaryota</taxon>
        <taxon>Sar</taxon>
        <taxon>Stramenopiles</taxon>
        <taxon>Ochrophyta</taxon>
        <taxon>Pelagophyceae</taxon>
        <taxon>Pelagomonadales</taxon>
        <taxon>Pelagomonadaceae</taxon>
        <taxon>Chrysophaeum</taxon>
    </lineage>
</organism>
<dbReference type="Proteomes" id="UP001230188">
    <property type="component" value="Unassembled WGS sequence"/>
</dbReference>
<dbReference type="InterPro" id="IPR000253">
    <property type="entry name" value="FHA_dom"/>
</dbReference>
<evidence type="ECO:0000256" key="2">
    <source>
        <dbReference type="SAM" id="MobiDB-lite"/>
    </source>
</evidence>
<protein>
    <recommendedName>
        <fullName evidence="7">FHA domain-containing protein</fullName>
    </recommendedName>
</protein>
<feature type="region of interest" description="Disordered" evidence="2">
    <location>
        <begin position="438"/>
        <end position="489"/>
    </location>
</feature>
<sequence>MEVPSWAMPEAEAEAGSEEETWWLECIKNGVVVGSHGLGGKGRWVVGRAAESVDIALFHESISRVHAILQRSREGKLYVADVSQHGTRLNKNKCPRGGYVELKDGDVMSFGGSTRLFVVRRPSSAVRERAEAVFGKLDDRRRVRATREEAPATWSEPPELPDYLLLLPEEEEVASSLRAEERRDKDAKLLEKIDAKVRKANNVRKEIRRLEAKDDLSDAQRRALDRNEASVARLLEEIADIEAMVRSTGRRPKRQRVDDDDDDDEMRDLTEKLAPAKTVEARLERRRRRFESTASRRSRDENDQTTAAPLPQTYDRLVADRADVDAQLATARRVAEALAIPARDGDDVLDHFLADNEGRRRDELARAAARDAARLEARRRDLDRLIALSKPALEGLGARTSVAIEETDRESLPVLGEESAPNNTTSVVDAVSFLRDAPRETDTKYRDKKHRRDRKHPDAPLLEGGDLDWVPPAGQDGSGRTKLNDLLGY</sequence>
<dbReference type="AlphaFoldDB" id="A0AAD7U853"/>
<evidence type="ECO:0000313" key="5">
    <source>
        <dbReference type="EMBL" id="KAJ8599604.1"/>
    </source>
</evidence>
<proteinExistence type="predicted"/>
<dbReference type="SMART" id="SM00240">
    <property type="entry name" value="FHA"/>
    <property type="match status" value="1"/>
</dbReference>
<name>A0AAD7U853_9STRA</name>
<dbReference type="InterPro" id="IPR014767">
    <property type="entry name" value="DAD_dom"/>
</dbReference>
<dbReference type="PROSITE" id="PS50006">
    <property type="entry name" value="FHA_DOMAIN"/>
    <property type="match status" value="1"/>
</dbReference>
<keyword evidence="6" id="KW-1185">Reference proteome</keyword>
<feature type="domain" description="FHA" evidence="3">
    <location>
        <begin position="44"/>
        <end position="94"/>
    </location>
</feature>
<evidence type="ECO:0000313" key="6">
    <source>
        <dbReference type="Proteomes" id="UP001230188"/>
    </source>
</evidence>